<organism evidence="3 4">
    <name type="scientific">Thiobaca trueperi</name>
    <dbReference type="NCBI Taxonomy" id="127458"/>
    <lineage>
        <taxon>Bacteria</taxon>
        <taxon>Pseudomonadati</taxon>
        <taxon>Pseudomonadota</taxon>
        <taxon>Gammaproteobacteria</taxon>
        <taxon>Chromatiales</taxon>
        <taxon>Chromatiaceae</taxon>
        <taxon>Thiobaca</taxon>
    </lineage>
</organism>
<comment type="caution">
    <text evidence="3">The sequence shown here is derived from an EMBL/GenBank/DDBJ whole genome shotgun (WGS) entry which is preliminary data.</text>
</comment>
<evidence type="ECO:0000256" key="1">
    <source>
        <dbReference type="SAM" id="Phobius"/>
    </source>
</evidence>
<protein>
    <submittedName>
        <fullName evidence="3">Uncharacterized SAM-binding protein YcdF (DUF218 family)</fullName>
    </submittedName>
</protein>
<dbReference type="PANTHER" id="PTHR30336">
    <property type="entry name" value="INNER MEMBRANE PROTEIN, PROBABLE PERMEASE"/>
    <property type="match status" value="1"/>
</dbReference>
<dbReference type="GO" id="GO:0005886">
    <property type="term" value="C:plasma membrane"/>
    <property type="evidence" value="ECO:0007669"/>
    <property type="project" value="TreeGrafter"/>
</dbReference>
<dbReference type="InterPro" id="IPR051599">
    <property type="entry name" value="Cell_Envelope_Assoc"/>
</dbReference>
<proteinExistence type="predicted"/>
<dbReference type="Proteomes" id="UP000295717">
    <property type="component" value="Unassembled WGS sequence"/>
</dbReference>
<evidence type="ECO:0000259" key="2">
    <source>
        <dbReference type="Pfam" id="PF02698"/>
    </source>
</evidence>
<keyword evidence="1" id="KW-0812">Transmembrane</keyword>
<sequence>MMLYSLIKGLLMPPGILILLLIAAFFLVRGVLGRMLMVTVITVLTTMSSLPVGITLMEPLESAPALGTPAMPIPSTAQAIVILSAGRKRGAPEYGGDTLDDATLRRVRYGAKLARSTGLPLYVTGGRLSGEREPIARLMADVLRDDYGLPVAGVETESRTTWENATGTASLLARDGVSHILLVSDAWHLPRAVDVFAGMGLTVTPAPTAFVHYPGWETDLTWRDWLPSIPALLVSYQAIHEHLGRLWYQIRGWIEPLPAQP</sequence>
<name>A0A4R3N3D3_9GAMM</name>
<feature type="transmembrane region" description="Helical" evidence="1">
    <location>
        <begin position="35"/>
        <end position="57"/>
    </location>
</feature>
<dbReference type="InterPro" id="IPR014729">
    <property type="entry name" value="Rossmann-like_a/b/a_fold"/>
</dbReference>
<feature type="domain" description="DUF218" evidence="2">
    <location>
        <begin position="78"/>
        <end position="244"/>
    </location>
</feature>
<dbReference type="GO" id="GO:0043164">
    <property type="term" value="P:Gram-negative-bacterium-type cell wall biogenesis"/>
    <property type="evidence" value="ECO:0007669"/>
    <property type="project" value="TreeGrafter"/>
</dbReference>
<dbReference type="Pfam" id="PF02698">
    <property type="entry name" value="DUF218"/>
    <property type="match status" value="1"/>
</dbReference>
<dbReference type="RefSeq" id="WP_243651400.1">
    <property type="nucleotide sequence ID" value="NZ_SMAO01000002.1"/>
</dbReference>
<keyword evidence="1" id="KW-1133">Transmembrane helix</keyword>
<dbReference type="PANTHER" id="PTHR30336:SF4">
    <property type="entry name" value="ENVELOPE BIOGENESIS FACTOR ELYC"/>
    <property type="match status" value="1"/>
</dbReference>
<dbReference type="EMBL" id="SMAO01000002">
    <property type="protein sequence ID" value="TCT22711.1"/>
    <property type="molecule type" value="Genomic_DNA"/>
</dbReference>
<accession>A0A4R3N3D3</accession>
<dbReference type="CDD" id="cd06259">
    <property type="entry name" value="YdcF-like"/>
    <property type="match status" value="1"/>
</dbReference>
<gene>
    <name evidence="3" type="ORF">EDC35_10242</name>
</gene>
<dbReference type="AlphaFoldDB" id="A0A4R3N3D3"/>
<feature type="transmembrane region" description="Helical" evidence="1">
    <location>
        <begin position="6"/>
        <end position="28"/>
    </location>
</feature>
<dbReference type="GO" id="GO:0000270">
    <property type="term" value="P:peptidoglycan metabolic process"/>
    <property type="evidence" value="ECO:0007669"/>
    <property type="project" value="TreeGrafter"/>
</dbReference>
<evidence type="ECO:0000313" key="4">
    <source>
        <dbReference type="Proteomes" id="UP000295717"/>
    </source>
</evidence>
<keyword evidence="4" id="KW-1185">Reference proteome</keyword>
<reference evidence="3 4" key="1">
    <citation type="submission" date="2019-03" db="EMBL/GenBank/DDBJ databases">
        <title>Genomic Encyclopedia of Type Strains, Phase IV (KMG-IV): sequencing the most valuable type-strain genomes for metagenomic binning, comparative biology and taxonomic classification.</title>
        <authorList>
            <person name="Goeker M."/>
        </authorList>
    </citation>
    <scope>NUCLEOTIDE SEQUENCE [LARGE SCALE GENOMIC DNA]</scope>
    <source>
        <strain evidence="3 4">DSM 13587</strain>
    </source>
</reference>
<dbReference type="Gene3D" id="3.40.50.620">
    <property type="entry name" value="HUPs"/>
    <property type="match status" value="1"/>
</dbReference>
<dbReference type="InterPro" id="IPR003848">
    <property type="entry name" value="DUF218"/>
</dbReference>
<evidence type="ECO:0000313" key="3">
    <source>
        <dbReference type="EMBL" id="TCT22711.1"/>
    </source>
</evidence>
<keyword evidence="1" id="KW-0472">Membrane</keyword>